<accession>A0A8H7PUZ8</accession>
<evidence type="ECO:0000256" key="2">
    <source>
        <dbReference type="ARBA" id="ARBA00022692"/>
    </source>
</evidence>
<feature type="transmembrane region" description="Helical" evidence="5">
    <location>
        <begin position="407"/>
        <end position="429"/>
    </location>
</feature>
<gene>
    <name evidence="6" type="ORF">INT44_003360</name>
</gene>
<evidence type="ECO:0000313" key="6">
    <source>
        <dbReference type="EMBL" id="KAG2180358.1"/>
    </source>
</evidence>
<feature type="transmembrane region" description="Helical" evidence="5">
    <location>
        <begin position="112"/>
        <end position="140"/>
    </location>
</feature>
<dbReference type="Proteomes" id="UP000612746">
    <property type="component" value="Unassembled WGS sequence"/>
</dbReference>
<dbReference type="InterPro" id="IPR051617">
    <property type="entry name" value="UNC-93-like_regulator"/>
</dbReference>
<organism evidence="6 7">
    <name type="scientific">Umbelopsis vinacea</name>
    <dbReference type="NCBI Taxonomy" id="44442"/>
    <lineage>
        <taxon>Eukaryota</taxon>
        <taxon>Fungi</taxon>
        <taxon>Fungi incertae sedis</taxon>
        <taxon>Mucoromycota</taxon>
        <taxon>Mucoromycotina</taxon>
        <taxon>Umbelopsidomycetes</taxon>
        <taxon>Umbelopsidales</taxon>
        <taxon>Umbelopsidaceae</taxon>
        <taxon>Umbelopsis</taxon>
    </lineage>
</organism>
<proteinExistence type="predicted"/>
<comment type="caution">
    <text evidence="6">The sequence shown here is derived from an EMBL/GenBank/DDBJ whole genome shotgun (WGS) entry which is preliminary data.</text>
</comment>
<reference evidence="6" key="1">
    <citation type="submission" date="2020-12" db="EMBL/GenBank/DDBJ databases">
        <title>Metabolic potential, ecology and presence of endohyphal bacteria is reflected in genomic diversity of Mucoromycotina.</title>
        <authorList>
            <person name="Muszewska A."/>
            <person name="Okrasinska A."/>
            <person name="Steczkiewicz K."/>
            <person name="Drgas O."/>
            <person name="Orlowska M."/>
            <person name="Perlinska-Lenart U."/>
            <person name="Aleksandrzak-Piekarczyk T."/>
            <person name="Szatraj K."/>
            <person name="Zielenkiewicz U."/>
            <person name="Pilsyk S."/>
            <person name="Malc E."/>
            <person name="Mieczkowski P."/>
            <person name="Kruszewska J.S."/>
            <person name="Biernat P."/>
            <person name="Pawlowska J."/>
        </authorList>
    </citation>
    <scope>NUCLEOTIDE SEQUENCE</scope>
    <source>
        <strain evidence="6">WA0000051536</strain>
    </source>
</reference>
<feature type="transmembrane region" description="Helical" evidence="5">
    <location>
        <begin position="348"/>
        <end position="367"/>
    </location>
</feature>
<comment type="subcellular location">
    <subcellularLocation>
        <location evidence="1">Membrane</location>
        <topology evidence="1">Multi-pass membrane protein</topology>
    </subcellularLocation>
</comment>
<keyword evidence="2 5" id="KW-0812">Transmembrane</keyword>
<feature type="transmembrane region" description="Helical" evidence="5">
    <location>
        <begin position="152"/>
        <end position="171"/>
    </location>
</feature>
<evidence type="ECO:0000256" key="1">
    <source>
        <dbReference type="ARBA" id="ARBA00004141"/>
    </source>
</evidence>
<dbReference type="PANTHER" id="PTHR23294:SF59">
    <property type="entry name" value="UNC93-LIKE PROTEIN C922.05C"/>
    <property type="match status" value="1"/>
</dbReference>
<feature type="transmembrane region" description="Helical" evidence="5">
    <location>
        <begin position="87"/>
        <end position="106"/>
    </location>
</feature>
<dbReference type="Gene3D" id="1.20.1250.20">
    <property type="entry name" value="MFS general substrate transporter like domains"/>
    <property type="match status" value="1"/>
</dbReference>
<dbReference type="GO" id="GO:0022857">
    <property type="term" value="F:transmembrane transporter activity"/>
    <property type="evidence" value="ECO:0007669"/>
    <property type="project" value="InterPro"/>
</dbReference>
<feature type="transmembrane region" description="Helical" evidence="5">
    <location>
        <begin position="63"/>
        <end position="80"/>
    </location>
</feature>
<feature type="transmembrane region" description="Helical" evidence="5">
    <location>
        <begin position="183"/>
        <end position="204"/>
    </location>
</feature>
<dbReference type="GO" id="GO:0016020">
    <property type="term" value="C:membrane"/>
    <property type="evidence" value="ECO:0007669"/>
    <property type="project" value="UniProtKB-SubCell"/>
</dbReference>
<sequence length="467" mass="50313">MHSWNKNIPRNLYMLSRLNTPLAQIIILGFVAFCSPGMFNSLSGLGAGGRMGSDVALVDSANAALYACFAIVGFFAGSVVNTFGPKYTLMVSTVGYIIYSASLWVYDVKENSGFVIAAGAILGCCAGIFWTAQGAIMMAYPGEQEKGRFVSIFWTIFNLGGVLGSLIPLGMNLTNGGHGGVSTATYTVFVVIMGVGTALCVFIAPPSKVVRKDGSTVEVHANLGWKEELKGVLRVVSEWRILALIPAFLASNWFYAYQFGVNAIYFDIQTRSLNGVVYWAAQILASIMLGFLLDYKGLPRRTRGLLGLGVTAIVSMAVWAGGLAFQLTFDRSYAAPINWTTPGFGGPFFLYMMYGFTDALYQSYLYWLMGAMSNDSNTLARYAGFYKAVQSAGGAISFGIDAVHTDLVIELAICWALVAISLPLIFLVARQVSNTNVEGAVDDGVKKDLEKLDSGKGTIVNKDDDSF</sequence>
<dbReference type="OrthoDB" id="196103at2759"/>
<dbReference type="InterPro" id="IPR036259">
    <property type="entry name" value="MFS_trans_sf"/>
</dbReference>
<protein>
    <recommendedName>
        <fullName evidence="8">MFS general substrate transporter</fullName>
    </recommendedName>
</protein>
<dbReference type="EMBL" id="JAEPRA010000009">
    <property type="protein sequence ID" value="KAG2180358.1"/>
    <property type="molecule type" value="Genomic_DNA"/>
</dbReference>
<name>A0A8H7PUZ8_9FUNG</name>
<dbReference type="InterPro" id="IPR011701">
    <property type="entry name" value="MFS"/>
</dbReference>
<dbReference type="SUPFAM" id="SSF103473">
    <property type="entry name" value="MFS general substrate transporter"/>
    <property type="match status" value="1"/>
</dbReference>
<feature type="transmembrane region" description="Helical" evidence="5">
    <location>
        <begin position="239"/>
        <end position="256"/>
    </location>
</feature>
<evidence type="ECO:0000256" key="4">
    <source>
        <dbReference type="ARBA" id="ARBA00023136"/>
    </source>
</evidence>
<feature type="transmembrane region" description="Helical" evidence="5">
    <location>
        <begin position="379"/>
        <end position="401"/>
    </location>
</feature>
<evidence type="ECO:0008006" key="8">
    <source>
        <dbReference type="Google" id="ProtNLM"/>
    </source>
</evidence>
<keyword evidence="3 5" id="KW-1133">Transmembrane helix</keyword>
<keyword evidence="7" id="KW-1185">Reference proteome</keyword>
<evidence type="ECO:0000313" key="7">
    <source>
        <dbReference type="Proteomes" id="UP000612746"/>
    </source>
</evidence>
<evidence type="ECO:0000256" key="3">
    <source>
        <dbReference type="ARBA" id="ARBA00022989"/>
    </source>
</evidence>
<keyword evidence="4 5" id="KW-0472">Membrane</keyword>
<feature type="transmembrane region" description="Helical" evidence="5">
    <location>
        <begin position="21"/>
        <end position="43"/>
    </location>
</feature>
<dbReference type="Pfam" id="PF07690">
    <property type="entry name" value="MFS_1"/>
    <property type="match status" value="1"/>
</dbReference>
<dbReference type="PANTHER" id="PTHR23294">
    <property type="entry name" value="ET TRANSLATION PRODUCT-RELATED"/>
    <property type="match status" value="1"/>
</dbReference>
<feature type="transmembrane region" description="Helical" evidence="5">
    <location>
        <begin position="276"/>
        <end position="293"/>
    </location>
</feature>
<feature type="transmembrane region" description="Helical" evidence="5">
    <location>
        <begin position="305"/>
        <end position="328"/>
    </location>
</feature>
<dbReference type="AlphaFoldDB" id="A0A8H7PUZ8"/>
<evidence type="ECO:0000256" key="5">
    <source>
        <dbReference type="SAM" id="Phobius"/>
    </source>
</evidence>